<dbReference type="Proteomes" id="UP001412067">
    <property type="component" value="Unassembled WGS sequence"/>
</dbReference>
<dbReference type="PANTHER" id="PTHR43382">
    <property type="entry name" value="PROLYL-TRNA SYNTHETASE"/>
    <property type="match status" value="1"/>
</dbReference>
<organism evidence="2 3">
    <name type="scientific">Platanthera guangdongensis</name>
    <dbReference type="NCBI Taxonomy" id="2320717"/>
    <lineage>
        <taxon>Eukaryota</taxon>
        <taxon>Viridiplantae</taxon>
        <taxon>Streptophyta</taxon>
        <taxon>Embryophyta</taxon>
        <taxon>Tracheophyta</taxon>
        <taxon>Spermatophyta</taxon>
        <taxon>Magnoliopsida</taxon>
        <taxon>Liliopsida</taxon>
        <taxon>Asparagales</taxon>
        <taxon>Orchidaceae</taxon>
        <taxon>Orchidoideae</taxon>
        <taxon>Orchideae</taxon>
        <taxon>Orchidinae</taxon>
        <taxon>Platanthera</taxon>
    </lineage>
</organism>
<keyword evidence="3" id="KW-1185">Reference proteome</keyword>
<dbReference type="Gene3D" id="3.40.50.800">
    <property type="entry name" value="Anticodon-binding domain"/>
    <property type="match status" value="1"/>
</dbReference>
<proteinExistence type="predicted"/>
<gene>
    <name evidence="2" type="ORF">KSP40_PGU018603</name>
</gene>
<name>A0ABR2MAT7_9ASPA</name>
<dbReference type="SUPFAM" id="SSF52954">
    <property type="entry name" value="Class II aaRS ABD-related"/>
    <property type="match status" value="1"/>
</dbReference>
<dbReference type="Pfam" id="PF03129">
    <property type="entry name" value="HGTP_anticodon"/>
    <property type="match status" value="1"/>
</dbReference>
<dbReference type="EMBL" id="JBBWWR010000010">
    <property type="protein sequence ID" value="KAK8961125.1"/>
    <property type="molecule type" value="Genomic_DNA"/>
</dbReference>
<evidence type="ECO:0000313" key="3">
    <source>
        <dbReference type="Proteomes" id="UP001412067"/>
    </source>
</evidence>
<dbReference type="InterPro" id="IPR004499">
    <property type="entry name" value="Pro-tRNA-ligase_IIa_arc-type"/>
</dbReference>
<evidence type="ECO:0000259" key="1">
    <source>
        <dbReference type="Pfam" id="PF03129"/>
    </source>
</evidence>
<protein>
    <recommendedName>
        <fullName evidence="1">Anticodon-binding domain-containing protein</fullName>
    </recommendedName>
</protein>
<dbReference type="PANTHER" id="PTHR43382:SF2">
    <property type="entry name" value="BIFUNCTIONAL GLUTAMATE_PROLINE--TRNA LIGASE"/>
    <property type="match status" value="1"/>
</dbReference>
<reference evidence="2 3" key="1">
    <citation type="journal article" date="2022" name="Nat. Plants">
        <title>Genomes of leafy and leafless Platanthera orchids illuminate the evolution of mycoheterotrophy.</title>
        <authorList>
            <person name="Li M.H."/>
            <person name="Liu K.W."/>
            <person name="Li Z."/>
            <person name="Lu H.C."/>
            <person name="Ye Q.L."/>
            <person name="Zhang D."/>
            <person name="Wang J.Y."/>
            <person name="Li Y.F."/>
            <person name="Zhong Z.M."/>
            <person name="Liu X."/>
            <person name="Yu X."/>
            <person name="Liu D.K."/>
            <person name="Tu X.D."/>
            <person name="Liu B."/>
            <person name="Hao Y."/>
            <person name="Liao X.Y."/>
            <person name="Jiang Y.T."/>
            <person name="Sun W.H."/>
            <person name="Chen J."/>
            <person name="Chen Y.Q."/>
            <person name="Ai Y."/>
            <person name="Zhai J.W."/>
            <person name="Wu S.S."/>
            <person name="Zhou Z."/>
            <person name="Hsiao Y.Y."/>
            <person name="Wu W.L."/>
            <person name="Chen Y.Y."/>
            <person name="Lin Y.F."/>
            <person name="Hsu J.L."/>
            <person name="Li C.Y."/>
            <person name="Wang Z.W."/>
            <person name="Zhao X."/>
            <person name="Zhong W.Y."/>
            <person name="Ma X.K."/>
            <person name="Ma L."/>
            <person name="Huang J."/>
            <person name="Chen G.Z."/>
            <person name="Huang M.Z."/>
            <person name="Huang L."/>
            <person name="Peng D.H."/>
            <person name="Luo Y.B."/>
            <person name="Zou S.Q."/>
            <person name="Chen S.P."/>
            <person name="Lan S."/>
            <person name="Tsai W.C."/>
            <person name="Van de Peer Y."/>
            <person name="Liu Z.J."/>
        </authorList>
    </citation>
    <scope>NUCLEOTIDE SEQUENCE [LARGE SCALE GENOMIC DNA]</scope>
    <source>
        <strain evidence="2">Lor288</strain>
    </source>
</reference>
<feature type="domain" description="Anticodon-binding" evidence="1">
    <location>
        <begin position="21"/>
        <end position="120"/>
    </location>
</feature>
<dbReference type="InterPro" id="IPR004154">
    <property type="entry name" value="Anticodon-bd"/>
</dbReference>
<evidence type="ECO:0000313" key="2">
    <source>
        <dbReference type="EMBL" id="KAK8961125.1"/>
    </source>
</evidence>
<sequence>MVMVHADNVGLVLPPKVAEVQIIVIPMFDKNPDFEAIYAIFAACSSTVRTLRAAGFRVEHDFREIYSVAWKFYDWERKGVPLRIEIKPECMAENQVQIVRRDNRLKEDVPMKNLVEHVRDLLSDIHKTMFNVAKKERCLYKDCLYTGGIHDNPK</sequence>
<comment type="caution">
    <text evidence="2">The sequence shown here is derived from an EMBL/GenBank/DDBJ whole genome shotgun (WGS) entry which is preliminary data.</text>
</comment>
<dbReference type="InterPro" id="IPR036621">
    <property type="entry name" value="Anticodon-bd_dom_sf"/>
</dbReference>
<accession>A0ABR2MAT7</accession>